<accession>A0A3S1JL78</accession>
<organism evidence="1 2">
    <name type="scientific">Paenibacillus zeisoli</name>
    <dbReference type="NCBI Taxonomy" id="2496267"/>
    <lineage>
        <taxon>Bacteria</taxon>
        <taxon>Bacillati</taxon>
        <taxon>Bacillota</taxon>
        <taxon>Bacilli</taxon>
        <taxon>Bacillales</taxon>
        <taxon>Paenibacillaceae</taxon>
        <taxon>Paenibacillus</taxon>
    </lineage>
</organism>
<keyword evidence="2" id="KW-1185">Reference proteome</keyword>
<proteinExistence type="predicted"/>
<sequence>MGKKFFSVLIIMILIAFVSGCTSHKTFDEFSIGMTLKEGKDKLAQYPFVIRDNLDITTMEIDNYMKLYEKDVVLRVNFTNSIAFDQQTDEKQLDDFRLLLYNYSVENVDEAYAKKVLDGLVQEYGEPKRNDFLSMENDDKVYKDVYWDLEDYELMMNYEYPKDGKNYVYIRFVINDNGRQKYKKYIREG</sequence>
<reference evidence="1 2" key="1">
    <citation type="submission" date="2018-12" db="EMBL/GenBank/DDBJ databases">
        <authorList>
            <person name="Sun L."/>
            <person name="Chen Z."/>
        </authorList>
    </citation>
    <scope>NUCLEOTIDE SEQUENCE [LARGE SCALE GENOMIC DNA]</scope>
    <source>
        <strain evidence="1 2">3-5-3</strain>
    </source>
</reference>
<evidence type="ECO:0000313" key="1">
    <source>
        <dbReference type="EMBL" id="RUT28032.1"/>
    </source>
</evidence>
<protein>
    <recommendedName>
        <fullName evidence="3">Lipoprotein</fullName>
    </recommendedName>
</protein>
<dbReference type="AlphaFoldDB" id="A0A3S1JL78"/>
<evidence type="ECO:0008006" key="3">
    <source>
        <dbReference type="Google" id="ProtNLM"/>
    </source>
</evidence>
<name>A0A3S1JL78_9BACL</name>
<dbReference type="Proteomes" id="UP000272464">
    <property type="component" value="Unassembled WGS sequence"/>
</dbReference>
<dbReference type="PROSITE" id="PS51257">
    <property type="entry name" value="PROKAR_LIPOPROTEIN"/>
    <property type="match status" value="1"/>
</dbReference>
<comment type="caution">
    <text evidence="1">The sequence shown here is derived from an EMBL/GenBank/DDBJ whole genome shotgun (WGS) entry which is preliminary data.</text>
</comment>
<evidence type="ECO:0000313" key="2">
    <source>
        <dbReference type="Proteomes" id="UP000272464"/>
    </source>
</evidence>
<dbReference type="RefSeq" id="WP_127200771.1">
    <property type="nucleotide sequence ID" value="NZ_RZNX01000012.1"/>
</dbReference>
<gene>
    <name evidence="1" type="ORF">EJP77_18625</name>
</gene>
<dbReference type="EMBL" id="RZNX01000012">
    <property type="protein sequence ID" value="RUT28032.1"/>
    <property type="molecule type" value="Genomic_DNA"/>
</dbReference>